<dbReference type="InterPro" id="IPR036697">
    <property type="entry name" value="Hemocyanin_N_sf"/>
</dbReference>
<dbReference type="PROSITE" id="PS00210">
    <property type="entry name" value="HEMOCYANIN_2"/>
    <property type="match status" value="1"/>
</dbReference>
<dbReference type="Proteomes" id="UP000494106">
    <property type="component" value="Unassembled WGS sequence"/>
</dbReference>
<dbReference type="FunFam" id="2.60.40.1520:FF:000001">
    <property type="entry name" value="Hemocyanin subunit 2"/>
    <property type="match status" value="1"/>
</dbReference>
<comment type="similarity">
    <text evidence="3">Belongs to the tyrosinase family.</text>
</comment>
<dbReference type="EMBL" id="CADEBD010000327">
    <property type="protein sequence ID" value="CAB3246408.1"/>
    <property type="molecule type" value="Genomic_DNA"/>
</dbReference>
<dbReference type="InterPro" id="IPR008922">
    <property type="entry name" value="Di-copper_centre_dom_sf"/>
</dbReference>
<dbReference type="OrthoDB" id="8119704at2759"/>
<keyword evidence="10" id="KW-1015">Disulfide bond</keyword>
<dbReference type="SUPFAM" id="SSF48050">
    <property type="entry name" value="Hemocyanin, N-terminal domain"/>
    <property type="match status" value="1"/>
</dbReference>
<evidence type="ECO:0000256" key="6">
    <source>
        <dbReference type="ARBA" id="ARBA00022723"/>
    </source>
</evidence>
<dbReference type="Gene3D" id="1.10.1280.10">
    <property type="entry name" value="Di-copper center containing domain from catechol oxidase"/>
    <property type="match status" value="1"/>
</dbReference>
<dbReference type="InterPro" id="IPR005204">
    <property type="entry name" value="Hemocyanin_N"/>
</dbReference>
<gene>
    <name evidence="15" type="ORF">APLA_LOCUS11508</name>
    <name evidence="14" type="ORF">APLA_LOCUS371</name>
</gene>
<protein>
    <recommendedName>
        <fullName evidence="4">tyrosinase</fullName>
        <ecNumber evidence="4">1.14.18.1</ecNumber>
    </recommendedName>
</protein>
<dbReference type="InterPro" id="IPR014756">
    <property type="entry name" value="Ig_E-set"/>
</dbReference>
<evidence type="ECO:0000313" key="15">
    <source>
        <dbReference type="EMBL" id="CAB3246408.1"/>
    </source>
</evidence>
<evidence type="ECO:0000313" key="14">
    <source>
        <dbReference type="EMBL" id="CAB3220605.1"/>
    </source>
</evidence>
<dbReference type="GO" id="GO:0004503">
    <property type="term" value="F:tyrosinase activity"/>
    <property type="evidence" value="ECO:0007669"/>
    <property type="project" value="UniProtKB-EC"/>
</dbReference>
<dbReference type="SUPFAM" id="SSF48056">
    <property type="entry name" value="Di-copper centre-containing domain"/>
    <property type="match status" value="1"/>
</dbReference>
<keyword evidence="6" id="KW-0479">Metal-binding</keyword>
<evidence type="ECO:0000256" key="5">
    <source>
        <dbReference type="ARBA" id="ARBA00022525"/>
    </source>
</evidence>
<evidence type="ECO:0000256" key="10">
    <source>
        <dbReference type="ARBA" id="ARBA00023157"/>
    </source>
</evidence>
<comment type="caution">
    <text evidence="14">The sequence shown here is derived from an EMBL/GenBank/DDBJ whole genome shotgun (WGS) entry which is preliminary data.</text>
</comment>
<keyword evidence="8" id="KW-0186">Copper</keyword>
<evidence type="ECO:0000256" key="8">
    <source>
        <dbReference type="ARBA" id="ARBA00023008"/>
    </source>
</evidence>
<proteinExistence type="inferred from homology"/>
<sequence>MEGVLLNLPLLFDRPNEPMITPKGDDKALFELTEEFLPPGYENNGVELNNRFGDDVDISRKIPIENLKRKVNFKTATQLPVDSDFSLFLPKHQEMATEVIDVLMNVPENELQQFLSTCVFARSNLNPQLFNYCFSVALMHRRDTRQVPVTNFAESFPAKFMDSQVFQKAREVAAVLPRNVPRTPIIIPRDYTATDLEEEHRLAYWREDLGINLHHWHWHLVYPFAASQREIVAKDRRGELFFYMHSQMIARYNGERLNNALKRVKKFSNWREPIPEAYYPKLDSLTSSRGWPPRQANMSWQDLNRPVDGLLVTIDDMERWRRNIEEAIATGRVTNADGSTRPLDIDTLGNMLEASILSPNRELYGSIHNNGHSFSAYMHDPQHRYLESFGVIADEATTMRDPFFYRWHAWIDDTFQRHKESPYVRPYTRSELENPGVRVTSIAIENDDNQPNTLTTFWMSSDVDLSRGLDFSERGPVYARFTHLNHRPFRYVIKVNNTGSARRTTVRIFIAPKFDERNLAWALADQRKMFVEMDRFIIPLNAGENTITRLSTQSSVTIPFEQTFRDLSAQSGDARRPGLAAFNFCGCGWPQHMLVPKGTEAGATYQFFVMLSNYELDSLEENSNVESTCVEASSFCGLRDRKYPDRRAMGFPFDRPSSTAANIEDFILPNMGLQDITIRLRNETVQNPRNPAPQAAQ</sequence>
<evidence type="ECO:0000256" key="11">
    <source>
        <dbReference type="ARBA" id="ARBA00048233"/>
    </source>
</evidence>
<dbReference type="FunFam" id="1.10.1280.10:FF:000004">
    <property type="entry name" value="Hemocyanin subunit 2"/>
    <property type="match status" value="1"/>
</dbReference>
<evidence type="ECO:0000256" key="12">
    <source>
        <dbReference type="ARBA" id="ARBA00048881"/>
    </source>
</evidence>
<dbReference type="EC" id="1.14.18.1" evidence="4"/>
<comment type="subcellular location">
    <subcellularLocation>
        <location evidence="2">Secreted</location>
    </subcellularLocation>
</comment>
<dbReference type="Pfam" id="PF00372">
    <property type="entry name" value="Hemocyanin_M"/>
    <property type="match status" value="1"/>
</dbReference>
<dbReference type="PROSITE" id="PS00498">
    <property type="entry name" value="TYROSINASE_2"/>
    <property type="match status" value="1"/>
</dbReference>
<evidence type="ECO:0000313" key="17">
    <source>
        <dbReference type="Proteomes" id="UP000494256"/>
    </source>
</evidence>
<organism evidence="14 16">
    <name type="scientific">Arctia plantaginis</name>
    <name type="common">Wood tiger moth</name>
    <name type="synonym">Phalaena plantaginis</name>
    <dbReference type="NCBI Taxonomy" id="874455"/>
    <lineage>
        <taxon>Eukaryota</taxon>
        <taxon>Metazoa</taxon>
        <taxon>Ecdysozoa</taxon>
        <taxon>Arthropoda</taxon>
        <taxon>Hexapoda</taxon>
        <taxon>Insecta</taxon>
        <taxon>Pterygota</taxon>
        <taxon>Neoptera</taxon>
        <taxon>Endopterygota</taxon>
        <taxon>Lepidoptera</taxon>
        <taxon>Glossata</taxon>
        <taxon>Ditrysia</taxon>
        <taxon>Noctuoidea</taxon>
        <taxon>Erebidae</taxon>
        <taxon>Arctiinae</taxon>
        <taxon>Arctia</taxon>
    </lineage>
</organism>
<dbReference type="PANTHER" id="PTHR11511:SF4">
    <property type="entry name" value="PHENOLOXIDASE 2-RELATED"/>
    <property type="match status" value="1"/>
</dbReference>
<keyword evidence="5" id="KW-0964">Secreted</keyword>
<dbReference type="GO" id="GO:0005576">
    <property type="term" value="C:extracellular region"/>
    <property type="evidence" value="ECO:0007669"/>
    <property type="project" value="UniProtKB-SubCell"/>
</dbReference>
<dbReference type="PANTHER" id="PTHR11511">
    <property type="entry name" value="LARVAL STORAGE PROTEIN/PHENOLOXIDASE"/>
    <property type="match status" value="1"/>
</dbReference>
<dbReference type="PROSITE" id="PS00209">
    <property type="entry name" value="HEMOCYANIN_1"/>
    <property type="match status" value="1"/>
</dbReference>
<evidence type="ECO:0000256" key="3">
    <source>
        <dbReference type="ARBA" id="ARBA00009928"/>
    </source>
</evidence>
<dbReference type="AlphaFoldDB" id="A0A8S0YPR0"/>
<dbReference type="PRINTS" id="PR00187">
    <property type="entry name" value="HAEMOCYANIN"/>
</dbReference>
<dbReference type="InterPro" id="IPR013788">
    <property type="entry name" value="Hemocyanin/hexamerin"/>
</dbReference>
<dbReference type="InterPro" id="IPR002227">
    <property type="entry name" value="Tyrosinase_Cu-bd"/>
</dbReference>
<feature type="domain" description="Tyrosinase copper-binding" evidence="13">
    <location>
        <begin position="401"/>
        <end position="412"/>
    </location>
</feature>
<dbReference type="Pfam" id="PF03723">
    <property type="entry name" value="Hemocyanin_C"/>
    <property type="match status" value="1"/>
</dbReference>
<reference evidence="16 17" key="1">
    <citation type="submission" date="2020-04" db="EMBL/GenBank/DDBJ databases">
        <authorList>
            <person name="Wallbank WR R."/>
            <person name="Pardo Diaz C."/>
            <person name="Kozak K."/>
            <person name="Martin S."/>
            <person name="Jiggins C."/>
            <person name="Moest M."/>
            <person name="Warren A I."/>
            <person name="Byers J.R.P. K."/>
            <person name="Montejo-Kovacevich G."/>
            <person name="Yen C E."/>
        </authorList>
    </citation>
    <scope>NUCLEOTIDE SEQUENCE [LARGE SCALE GENOMIC DNA]</scope>
</reference>
<comment type="catalytic activity">
    <reaction evidence="12">
        <text>L-tyrosine + O2 = L-dopaquinone + H2O</text>
        <dbReference type="Rhea" id="RHEA:18117"/>
        <dbReference type="ChEBI" id="CHEBI:15377"/>
        <dbReference type="ChEBI" id="CHEBI:15379"/>
        <dbReference type="ChEBI" id="CHEBI:57924"/>
        <dbReference type="ChEBI" id="CHEBI:58315"/>
        <dbReference type="EC" id="1.14.18.1"/>
    </reaction>
</comment>
<comment type="catalytic activity">
    <reaction evidence="11">
        <text>2 L-dopa + O2 = 2 L-dopaquinone + 2 H2O</text>
        <dbReference type="Rhea" id="RHEA:34287"/>
        <dbReference type="ChEBI" id="CHEBI:15377"/>
        <dbReference type="ChEBI" id="CHEBI:15379"/>
        <dbReference type="ChEBI" id="CHEBI:57504"/>
        <dbReference type="ChEBI" id="CHEBI:57924"/>
        <dbReference type="EC" id="1.14.18.1"/>
    </reaction>
</comment>
<dbReference type="GO" id="GO:0046872">
    <property type="term" value="F:metal ion binding"/>
    <property type="evidence" value="ECO:0007669"/>
    <property type="project" value="UniProtKB-KW"/>
</dbReference>
<dbReference type="Gene3D" id="1.20.1370.10">
    <property type="entry name" value="Hemocyanin, N-terminal domain"/>
    <property type="match status" value="1"/>
</dbReference>
<dbReference type="InterPro" id="IPR037020">
    <property type="entry name" value="Hemocyanin_C_sf"/>
</dbReference>
<name>A0A8S0YPR0_ARCPL</name>
<dbReference type="SUPFAM" id="SSF81296">
    <property type="entry name" value="E set domains"/>
    <property type="match status" value="1"/>
</dbReference>
<evidence type="ECO:0000256" key="9">
    <source>
        <dbReference type="ARBA" id="ARBA00023033"/>
    </source>
</evidence>
<evidence type="ECO:0000256" key="4">
    <source>
        <dbReference type="ARBA" id="ARBA00011906"/>
    </source>
</evidence>
<evidence type="ECO:0000259" key="13">
    <source>
        <dbReference type="PROSITE" id="PS00498"/>
    </source>
</evidence>
<dbReference type="Proteomes" id="UP000494256">
    <property type="component" value="Unassembled WGS sequence"/>
</dbReference>
<keyword evidence="9" id="KW-0503">Monooxygenase</keyword>
<dbReference type="Pfam" id="PF03722">
    <property type="entry name" value="Hemocyanin_N"/>
    <property type="match status" value="1"/>
</dbReference>
<dbReference type="InterPro" id="IPR005203">
    <property type="entry name" value="Hemocyanin_C"/>
</dbReference>
<evidence type="ECO:0000256" key="7">
    <source>
        <dbReference type="ARBA" id="ARBA00023002"/>
    </source>
</evidence>
<evidence type="ECO:0000256" key="2">
    <source>
        <dbReference type="ARBA" id="ARBA00004613"/>
    </source>
</evidence>
<dbReference type="GO" id="GO:0006583">
    <property type="term" value="P:melanin biosynthetic process from tyrosine"/>
    <property type="evidence" value="ECO:0007669"/>
    <property type="project" value="UniProtKB-ARBA"/>
</dbReference>
<evidence type="ECO:0000313" key="16">
    <source>
        <dbReference type="Proteomes" id="UP000494106"/>
    </source>
</evidence>
<evidence type="ECO:0000256" key="1">
    <source>
        <dbReference type="ARBA" id="ARBA00001973"/>
    </source>
</evidence>
<dbReference type="EMBL" id="CADEBC010000045">
    <property type="protein sequence ID" value="CAB3220605.1"/>
    <property type="molecule type" value="Genomic_DNA"/>
</dbReference>
<keyword evidence="16" id="KW-1185">Reference proteome</keyword>
<dbReference type="InterPro" id="IPR000896">
    <property type="entry name" value="Hemocyanin/hexamerin_mid_dom"/>
</dbReference>
<accession>A0A8S0YPR0</accession>
<dbReference type="Gene3D" id="2.60.40.1520">
    <property type="entry name" value="Hemocyanin, C-terminal domain"/>
    <property type="match status" value="1"/>
</dbReference>
<keyword evidence="7" id="KW-0560">Oxidoreductase</keyword>
<comment type="cofactor">
    <cofactor evidence="1">
        <name>Cu(2+)</name>
        <dbReference type="ChEBI" id="CHEBI:29036"/>
    </cofactor>
</comment>